<reference evidence="2 3" key="1">
    <citation type="submission" date="2018-11" db="EMBL/GenBank/DDBJ databases">
        <title>Proposal to divide the Flavobacteriaceae and reorganize its genera based on Amino Acid Identity values calculated from whole genome sequences.</title>
        <authorList>
            <person name="Nicholson A.C."/>
            <person name="Gulvik C.A."/>
            <person name="Whitney A.M."/>
            <person name="Humrighouse B.W."/>
            <person name="Bell M."/>
            <person name="Holmes B."/>
            <person name="Steigerwalt A."/>
            <person name="Villarma A."/>
            <person name="Sheth M."/>
            <person name="Batra D."/>
            <person name="Pryor J."/>
            <person name="Bernardet J.-F."/>
            <person name="Hugo C."/>
            <person name="Kampfer P."/>
            <person name="Newman J."/>
            <person name="Mcquiston J.R."/>
        </authorList>
    </citation>
    <scope>NUCLEOTIDE SEQUENCE [LARGE SCALE GENOMIC DNA]</scope>
    <source>
        <strain evidence="2 3">DSM 15235</strain>
    </source>
</reference>
<evidence type="ECO:0000313" key="2">
    <source>
        <dbReference type="EMBL" id="ROH99828.1"/>
    </source>
</evidence>
<sequence>MEMYFIIGGMLCFFVFGNLGIHLYFKKKHQQFLESLKGKEFIWIKSINMEMESSGKLGYRYQFNKADVVILDDEIFLLIFNKPIRQAQPILQISNTHNIFPYVSKKIAFDSKFIEKGKLKIKGSFGVGLTSGKYTVFLNFNNKDFDLNSIL</sequence>
<keyword evidence="1" id="KW-1133">Transmembrane helix</keyword>
<dbReference type="OrthoDB" id="1259202at2"/>
<keyword evidence="1" id="KW-0472">Membrane</keyword>
<dbReference type="EMBL" id="RJTX01000001">
    <property type="protein sequence ID" value="ROH99828.1"/>
    <property type="molecule type" value="Genomic_DNA"/>
</dbReference>
<comment type="caution">
    <text evidence="2">The sequence shown here is derived from an EMBL/GenBank/DDBJ whole genome shotgun (WGS) entry which is preliminary data.</text>
</comment>
<proteinExistence type="predicted"/>
<keyword evidence="1" id="KW-0812">Transmembrane</keyword>
<evidence type="ECO:0000256" key="1">
    <source>
        <dbReference type="SAM" id="Phobius"/>
    </source>
</evidence>
<feature type="transmembrane region" description="Helical" evidence="1">
    <location>
        <begin position="6"/>
        <end position="25"/>
    </location>
</feature>
<organism evidence="2 3">
    <name type="scientific">Chryseobacterium daecheongense</name>
    <dbReference type="NCBI Taxonomy" id="192389"/>
    <lineage>
        <taxon>Bacteria</taxon>
        <taxon>Pseudomonadati</taxon>
        <taxon>Bacteroidota</taxon>
        <taxon>Flavobacteriia</taxon>
        <taxon>Flavobacteriales</taxon>
        <taxon>Weeksellaceae</taxon>
        <taxon>Chryseobacterium group</taxon>
        <taxon>Chryseobacterium</taxon>
    </lineage>
</organism>
<dbReference type="Proteomes" id="UP000269375">
    <property type="component" value="Unassembled WGS sequence"/>
</dbReference>
<gene>
    <name evidence="2" type="ORF">EGI05_02770</name>
</gene>
<accession>A0A3N0W6S3</accession>
<dbReference type="AlphaFoldDB" id="A0A3N0W6S3"/>
<protein>
    <submittedName>
        <fullName evidence="2">Uncharacterized protein</fullName>
    </submittedName>
</protein>
<name>A0A3N0W6S3_9FLAO</name>
<evidence type="ECO:0000313" key="3">
    <source>
        <dbReference type="Proteomes" id="UP000269375"/>
    </source>
</evidence>
<dbReference type="RefSeq" id="WP_123261536.1">
    <property type="nucleotide sequence ID" value="NZ_RJTX01000001.1"/>
</dbReference>